<dbReference type="PANTHER" id="PTHR42856:SF1">
    <property type="entry name" value="ACYL-COENZYME A THIOESTERASE PAAI"/>
    <property type="match status" value="1"/>
</dbReference>
<protein>
    <submittedName>
        <fullName evidence="3">Acyl-CoA thioesterase</fullName>
    </submittedName>
</protein>
<proteinExistence type="predicted"/>
<name>A0A1H6KH72_9FLAO</name>
<organism evidence="3 4">
    <name type="scientific">Epilithonimonas hominis</name>
    <dbReference type="NCBI Taxonomy" id="420404"/>
    <lineage>
        <taxon>Bacteria</taxon>
        <taxon>Pseudomonadati</taxon>
        <taxon>Bacteroidota</taxon>
        <taxon>Flavobacteriia</taxon>
        <taxon>Flavobacteriales</taxon>
        <taxon>Weeksellaceae</taxon>
        <taxon>Chryseobacterium group</taxon>
        <taxon>Epilithonimonas</taxon>
    </lineage>
</organism>
<dbReference type="AlphaFoldDB" id="A0A1H6KH72"/>
<keyword evidence="4" id="KW-1185">Reference proteome</keyword>
<dbReference type="InterPro" id="IPR006683">
    <property type="entry name" value="Thioestr_dom"/>
</dbReference>
<gene>
    <name evidence="3" type="ORF">SAMN05421793_1225</name>
</gene>
<dbReference type="NCBIfam" id="TIGR00369">
    <property type="entry name" value="unchar_dom_1"/>
    <property type="match status" value="1"/>
</dbReference>
<dbReference type="CDD" id="cd03443">
    <property type="entry name" value="PaaI_thioesterase"/>
    <property type="match status" value="1"/>
</dbReference>
<keyword evidence="1" id="KW-0378">Hydrolase</keyword>
<feature type="domain" description="Thioesterase" evidence="2">
    <location>
        <begin position="47"/>
        <end position="120"/>
    </location>
</feature>
<evidence type="ECO:0000313" key="4">
    <source>
        <dbReference type="Proteomes" id="UP000198555"/>
    </source>
</evidence>
<dbReference type="RefSeq" id="WP_089770163.1">
    <property type="nucleotide sequence ID" value="NZ_FNWX01000022.1"/>
</dbReference>
<dbReference type="GO" id="GO:0016289">
    <property type="term" value="F:acyl-CoA hydrolase activity"/>
    <property type="evidence" value="ECO:0007669"/>
    <property type="project" value="TreeGrafter"/>
</dbReference>
<dbReference type="Gene3D" id="3.10.129.10">
    <property type="entry name" value="Hotdog Thioesterase"/>
    <property type="match status" value="1"/>
</dbReference>
<evidence type="ECO:0000256" key="1">
    <source>
        <dbReference type="ARBA" id="ARBA00022801"/>
    </source>
</evidence>
<dbReference type="STRING" id="420404.SAMN05421793_1225"/>
<sequence>MNARETAEYIFEKDLFSQWLGIELVEIKDNYCLIKMPVKTEMINGLGTVYGGVTFAFADSALAFSSNNSGEAAVALNCYINFTKAAKKGDVLTAESILLNDTRKTAIYDITIKNQNDEVVAGFRGTVYKIGKKVVELETL</sequence>
<dbReference type="Proteomes" id="UP000198555">
    <property type="component" value="Unassembled WGS sequence"/>
</dbReference>
<dbReference type="InterPro" id="IPR052723">
    <property type="entry name" value="Acyl-CoA_thioesterase_PaaI"/>
</dbReference>
<accession>A0A1H6KH72</accession>
<dbReference type="InterPro" id="IPR029069">
    <property type="entry name" value="HotDog_dom_sf"/>
</dbReference>
<dbReference type="PANTHER" id="PTHR42856">
    <property type="entry name" value="ACYL-COENZYME A THIOESTERASE PAAI"/>
    <property type="match status" value="1"/>
</dbReference>
<evidence type="ECO:0000259" key="2">
    <source>
        <dbReference type="Pfam" id="PF03061"/>
    </source>
</evidence>
<dbReference type="SUPFAM" id="SSF54637">
    <property type="entry name" value="Thioesterase/thiol ester dehydrase-isomerase"/>
    <property type="match status" value="1"/>
</dbReference>
<dbReference type="EMBL" id="FNWX01000022">
    <property type="protein sequence ID" value="SEH70847.1"/>
    <property type="molecule type" value="Genomic_DNA"/>
</dbReference>
<dbReference type="Pfam" id="PF03061">
    <property type="entry name" value="4HBT"/>
    <property type="match status" value="1"/>
</dbReference>
<reference evidence="4" key="1">
    <citation type="submission" date="2016-10" db="EMBL/GenBank/DDBJ databases">
        <authorList>
            <person name="Varghese N."/>
            <person name="Submissions S."/>
        </authorList>
    </citation>
    <scope>NUCLEOTIDE SEQUENCE [LARGE SCALE GENOMIC DNA]</scope>
    <source>
        <strain evidence="4">DSM 19326</strain>
    </source>
</reference>
<evidence type="ECO:0000313" key="3">
    <source>
        <dbReference type="EMBL" id="SEH70847.1"/>
    </source>
</evidence>
<dbReference type="InterPro" id="IPR003736">
    <property type="entry name" value="PAAI_dom"/>
</dbReference>